<keyword evidence="2" id="KW-0175">Coiled coil</keyword>
<evidence type="ECO:0000259" key="4">
    <source>
        <dbReference type="Pfam" id="PF03629"/>
    </source>
</evidence>
<dbReference type="AlphaFoldDB" id="A0A398BWG4"/>
<dbReference type="InterPro" id="IPR005181">
    <property type="entry name" value="SASA"/>
</dbReference>
<organism evidence="5 6">
    <name type="scientific">Gemmobacter lutimaris</name>
    <dbReference type="NCBI Taxonomy" id="2306023"/>
    <lineage>
        <taxon>Bacteria</taxon>
        <taxon>Pseudomonadati</taxon>
        <taxon>Pseudomonadota</taxon>
        <taxon>Alphaproteobacteria</taxon>
        <taxon>Rhodobacterales</taxon>
        <taxon>Paracoccaceae</taxon>
        <taxon>Gemmobacter</taxon>
    </lineage>
</organism>
<dbReference type="RefSeq" id="WP_119135160.1">
    <property type="nucleotide sequence ID" value="NZ_QXXQ01000006.1"/>
</dbReference>
<feature type="region of interest" description="Disordered" evidence="3">
    <location>
        <begin position="1"/>
        <end position="20"/>
    </location>
</feature>
<dbReference type="EMBL" id="QXXQ01000006">
    <property type="protein sequence ID" value="RID91556.1"/>
    <property type="molecule type" value="Genomic_DNA"/>
</dbReference>
<feature type="domain" description="Sialate O-acetylesterase" evidence="4">
    <location>
        <begin position="666"/>
        <end position="834"/>
    </location>
</feature>
<dbReference type="Proteomes" id="UP000266649">
    <property type="component" value="Unassembled WGS sequence"/>
</dbReference>
<dbReference type="Pfam" id="PF03629">
    <property type="entry name" value="SASA"/>
    <property type="match status" value="1"/>
</dbReference>
<feature type="coiled-coil region" evidence="2">
    <location>
        <begin position="194"/>
        <end position="221"/>
    </location>
</feature>
<keyword evidence="1" id="KW-0378">Hydrolase</keyword>
<dbReference type="Gene3D" id="3.40.50.1110">
    <property type="entry name" value="SGNH hydrolase"/>
    <property type="match status" value="1"/>
</dbReference>
<keyword evidence="6" id="KW-1185">Reference proteome</keyword>
<dbReference type="GO" id="GO:0016788">
    <property type="term" value="F:hydrolase activity, acting on ester bonds"/>
    <property type="evidence" value="ECO:0007669"/>
    <property type="project" value="UniProtKB-ARBA"/>
</dbReference>
<dbReference type="OrthoDB" id="7779285at2"/>
<comment type="caution">
    <text evidence="5">The sequence shown here is derived from an EMBL/GenBank/DDBJ whole genome shotgun (WGS) entry which is preliminary data.</text>
</comment>
<evidence type="ECO:0000256" key="3">
    <source>
        <dbReference type="SAM" id="MobiDB-lite"/>
    </source>
</evidence>
<dbReference type="InterPro" id="IPR036514">
    <property type="entry name" value="SGNH_hydro_sf"/>
</dbReference>
<name>A0A398BWG4_9RHOB</name>
<evidence type="ECO:0000256" key="1">
    <source>
        <dbReference type="ARBA" id="ARBA00022801"/>
    </source>
</evidence>
<proteinExistence type="predicted"/>
<sequence>MTDRVVTFRNGTLPTGGVSPGDLAAEAAAREAADDAEVTAREAAENLGSILRLTGSTGTAQEVTATVGTAQLHIGMEIGQRMQARWLENNTGPGAKLIVSRDGVETECTIKRRNGADLAANDLLGSARYDFVVHSVDPYVVRVVGAVAKDDINGLPEALDDAFQDAAEAMNAAMDAQDTADSAVAAASAAQTAADDAQATADAALQDAAEATNDLIDLEALLDDGAKLPATKLLGIVRSGENPATVLAAYGAVQPYVWFERLDGSYRIWGAVADGAPGSTQYGTRWYAPRAVLSDDIAAQIAARLIAANNLSDLADKALARENLSVYSRASVDLLLTDKASATAFQQFVTRVLGALTGLAYRVVPYTVSPYDGAIKIAADEISYPQLWVTTPDDLAALVPGDEGPFLVSGAILTFPTKDDPLGTTRTYFVDMAASPRVVTSEVGIAVNYSKDRLILGVAHRGWYVDMANLPVTWALLPTESDPVIMFDRATLRTEALQLAVAALPVPDDVVGGPAWVTAAAGPIQIGGPMRSQTVVLQAAGVKADCSHMTVASDAVLNFVAGGTVFAGHGRTFAGQAGMHTATVPAGGLVRVTRISANATFGTVIEPLGGTVLSYAGGAEPVHDVSIALGGQSQLSLGYYRGLPGSFAHAVRDAGWMATPLDVDAHWINGATGGSSMLVTPNNWWTVGNTEGPALTAWKAAVTAADAAGQPVPECVIWMQGEADAWVVQQGTYSSTVYKDAIKSVWSAMRSHLTSLGASDPQFLVVQLGAWDFEGDDYPTGASAVRWAYQRAIDEVAYAHFAADSYDIPRPWGDVHLGGMGHYHLAHRLARAYANVIEGQANSLGPQITGATWRSATDFRAAVVGLPSGLHLPPGDMGDVASGPYPWGFQILSGANMTVEVPIIRGILDRVSRTVTLETNTNLSGCRVAFPAGFATDQRAGHLIRDEQAHGRLMGLPLRSGMSAALIAP</sequence>
<evidence type="ECO:0000313" key="5">
    <source>
        <dbReference type="EMBL" id="RID91556.1"/>
    </source>
</evidence>
<accession>A0A398BWG4</accession>
<reference evidence="5 6" key="1">
    <citation type="submission" date="2018-09" db="EMBL/GenBank/DDBJ databases">
        <title>Gemmobacter lutimaris sp. nov., a marine bacterium isolated from tidal flat.</title>
        <authorList>
            <person name="Lee D.W."/>
            <person name="Yoo Y."/>
            <person name="Kim J.-J."/>
            <person name="Kim B.S."/>
        </authorList>
    </citation>
    <scope>NUCLEOTIDE SEQUENCE [LARGE SCALE GENOMIC DNA]</scope>
    <source>
        <strain evidence="5 6">YJ-T1-11</strain>
    </source>
</reference>
<protein>
    <recommendedName>
        <fullName evidence="4">Sialate O-acetylesterase domain-containing protein</fullName>
    </recommendedName>
</protein>
<dbReference type="SUPFAM" id="SSF52266">
    <property type="entry name" value="SGNH hydrolase"/>
    <property type="match status" value="1"/>
</dbReference>
<evidence type="ECO:0000256" key="2">
    <source>
        <dbReference type="SAM" id="Coils"/>
    </source>
</evidence>
<evidence type="ECO:0000313" key="6">
    <source>
        <dbReference type="Proteomes" id="UP000266649"/>
    </source>
</evidence>
<gene>
    <name evidence="5" type="ORF">D2N39_12710</name>
</gene>